<dbReference type="Pfam" id="PF04082">
    <property type="entry name" value="Fungal_trans"/>
    <property type="match status" value="1"/>
</dbReference>
<evidence type="ECO:0000256" key="4">
    <source>
        <dbReference type="ARBA" id="ARBA00023163"/>
    </source>
</evidence>
<name>A0A8H4UAH3_9HYPO</name>
<keyword evidence="3" id="KW-0238">DNA-binding</keyword>
<reference evidence="7" key="1">
    <citation type="journal article" date="2020" name="BMC Genomics">
        <title>Correction to: Identification and distribution of gene clusters required for synthesis of sphingolipid metabolism inhibitors in diverse species of the filamentous fungus Fusarium.</title>
        <authorList>
            <person name="Kim H.S."/>
            <person name="Lohmar J.M."/>
            <person name="Busman M."/>
            <person name="Brown D.W."/>
            <person name="Naumann T.A."/>
            <person name="Divon H.H."/>
            <person name="Lysoe E."/>
            <person name="Uhlig S."/>
            <person name="Proctor R.H."/>
        </authorList>
    </citation>
    <scope>NUCLEOTIDE SEQUENCE</scope>
    <source>
        <strain evidence="7">NRRL 20472</strain>
    </source>
</reference>
<dbReference type="Proteomes" id="UP000622797">
    <property type="component" value="Unassembled WGS sequence"/>
</dbReference>
<keyword evidence="2" id="KW-0805">Transcription regulation</keyword>
<reference evidence="7" key="2">
    <citation type="submission" date="2020-05" db="EMBL/GenBank/DDBJ databases">
        <authorList>
            <person name="Kim H.-S."/>
            <person name="Proctor R.H."/>
            <person name="Brown D.W."/>
        </authorList>
    </citation>
    <scope>NUCLEOTIDE SEQUENCE</scope>
    <source>
        <strain evidence="7">NRRL 20472</strain>
    </source>
</reference>
<accession>A0A8H4UAH3</accession>
<dbReference type="EMBL" id="JABEXW010000044">
    <property type="protein sequence ID" value="KAF4972853.1"/>
    <property type="molecule type" value="Genomic_DNA"/>
</dbReference>
<dbReference type="CDD" id="cd12148">
    <property type="entry name" value="fungal_TF_MHR"/>
    <property type="match status" value="1"/>
</dbReference>
<protein>
    <recommendedName>
        <fullName evidence="6">Xylanolytic transcriptional activator regulatory domain-containing protein</fullName>
    </recommendedName>
</protein>
<dbReference type="InterPro" id="IPR050987">
    <property type="entry name" value="AtrR-like"/>
</dbReference>
<dbReference type="GO" id="GO:0003700">
    <property type="term" value="F:DNA-binding transcription factor activity"/>
    <property type="evidence" value="ECO:0007669"/>
    <property type="project" value="InterPro"/>
</dbReference>
<dbReference type="GO" id="GO:0006351">
    <property type="term" value="P:DNA-templated transcription"/>
    <property type="evidence" value="ECO:0007669"/>
    <property type="project" value="InterPro"/>
</dbReference>
<gene>
    <name evidence="7" type="ORF">FSARC_679</name>
</gene>
<keyword evidence="8" id="KW-1185">Reference proteome</keyword>
<keyword evidence="5" id="KW-0539">Nucleus</keyword>
<evidence type="ECO:0000256" key="5">
    <source>
        <dbReference type="ARBA" id="ARBA00023242"/>
    </source>
</evidence>
<evidence type="ECO:0000313" key="8">
    <source>
        <dbReference type="Proteomes" id="UP000622797"/>
    </source>
</evidence>
<evidence type="ECO:0000256" key="1">
    <source>
        <dbReference type="ARBA" id="ARBA00004123"/>
    </source>
</evidence>
<keyword evidence="4" id="KW-0804">Transcription</keyword>
<dbReference type="GO" id="GO:0003677">
    <property type="term" value="F:DNA binding"/>
    <property type="evidence" value="ECO:0007669"/>
    <property type="project" value="UniProtKB-KW"/>
</dbReference>
<dbReference type="OrthoDB" id="2123952at2759"/>
<dbReference type="GO" id="GO:0005634">
    <property type="term" value="C:nucleus"/>
    <property type="evidence" value="ECO:0007669"/>
    <property type="project" value="UniProtKB-SubCell"/>
</dbReference>
<organism evidence="7 8">
    <name type="scientific">Fusarium sarcochroum</name>
    <dbReference type="NCBI Taxonomy" id="1208366"/>
    <lineage>
        <taxon>Eukaryota</taxon>
        <taxon>Fungi</taxon>
        <taxon>Dikarya</taxon>
        <taxon>Ascomycota</taxon>
        <taxon>Pezizomycotina</taxon>
        <taxon>Sordariomycetes</taxon>
        <taxon>Hypocreomycetidae</taxon>
        <taxon>Hypocreales</taxon>
        <taxon>Nectriaceae</taxon>
        <taxon>Fusarium</taxon>
        <taxon>Fusarium lateritium species complex</taxon>
    </lineage>
</organism>
<feature type="domain" description="Xylanolytic transcriptional activator regulatory" evidence="6">
    <location>
        <begin position="14"/>
        <end position="87"/>
    </location>
</feature>
<evidence type="ECO:0000313" key="7">
    <source>
        <dbReference type="EMBL" id="KAF4972853.1"/>
    </source>
</evidence>
<dbReference type="AlphaFoldDB" id="A0A8H4UAH3"/>
<comment type="caution">
    <text evidence="7">The sequence shown here is derived from an EMBL/GenBank/DDBJ whole genome shotgun (WGS) entry which is preliminary data.</text>
</comment>
<evidence type="ECO:0000259" key="6">
    <source>
        <dbReference type="SMART" id="SM00906"/>
    </source>
</evidence>
<dbReference type="InterPro" id="IPR007219">
    <property type="entry name" value="XnlR_reg_dom"/>
</dbReference>
<proteinExistence type="predicted"/>
<dbReference type="SMART" id="SM00906">
    <property type="entry name" value="Fungal_trans"/>
    <property type="match status" value="1"/>
</dbReference>
<sequence>MAMLLQASQDLTPALILISAAMCLAHKLGIHDRSVSAHLDPVERSQHARVFWLVYIVGKDLSLRAEQPSIQLDDDIDPELPSSLSVFDGDGDGDADAGTVITADGNAKMNYSLARVQLGNFQGCIFDHLHPARSSKRSLTDRSITKESIVHALKKWRASVPPEFNAAVVTTTTGNNPTAVVFFCALH</sequence>
<evidence type="ECO:0000256" key="3">
    <source>
        <dbReference type="ARBA" id="ARBA00023125"/>
    </source>
</evidence>
<dbReference type="PANTHER" id="PTHR46910">
    <property type="entry name" value="TRANSCRIPTION FACTOR PDR1"/>
    <property type="match status" value="1"/>
</dbReference>
<evidence type="ECO:0000256" key="2">
    <source>
        <dbReference type="ARBA" id="ARBA00023015"/>
    </source>
</evidence>
<comment type="subcellular location">
    <subcellularLocation>
        <location evidence="1">Nucleus</location>
    </subcellularLocation>
</comment>
<dbReference type="PANTHER" id="PTHR46910:SF37">
    <property type="entry name" value="ZN(II)2CYS6 TRANSCRIPTION FACTOR (EUROFUNG)"/>
    <property type="match status" value="1"/>
</dbReference>
<dbReference type="GO" id="GO:0008270">
    <property type="term" value="F:zinc ion binding"/>
    <property type="evidence" value="ECO:0007669"/>
    <property type="project" value="InterPro"/>
</dbReference>